<gene>
    <name evidence="2" type="ORF">HJG54_29010</name>
</gene>
<dbReference type="InterPro" id="IPR000182">
    <property type="entry name" value="GNAT_dom"/>
</dbReference>
<reference evidence="2" key="1">
    <citation type="submission" date="2020-05" db="EMBL/GenBank/DDBJ databases">
        <authorList>
            <person name="Zhu T."/>
            <person name="Keshari N."/>
            <person name="Lu X."/>
        </authorList>
    </citation>
    <scope>NUCLEOTIDE SEQUENCE</scope>
    <source>
        <strain evidence="2">NK1-12</strain>
    </source>
</reference>
<evidence type="ECO:0000259" key="1">
    <source>
        <dbReference type="PROSITE" id="PS51186"/>
    </source>
</evidence>
<dbReference type="InterPro" id="IPR016181">
    <property type="entry name" value="Acyl_CoA_acyltransferase"/>
</dbReference>
<dbReference type="CDD" id="cd04301">
    <property type="entry name" value="NAT_SF"/>
    <property type="match status" value="1"/>
</dbReference>
<dbReference type="RefSeq" id="WP_316436549.1">
    <property type="nucleotide sequence ID" value="NZ_CP053587.1"/>
</dbReference>
<sequence length="191" mass="22022">MSSSQYDFKLATTPEELTAYFELRRLIFVQEQQLFSQHDVDEFDAVAYPIVAVLSNVRDHNESNTRNHPQKHTQSTQVVGVVRIYEVEPGVWYGGRLGTHPDHRRGWQIGKGLIYKAVTTANTWGCQQFLATVQQQNVRFFQRLHWQSLKELSIRGCPHHLMQADLVYYPPVAAETQREHFPPGASLKFAI</sequence>
<accession>A0AA96WKV6</accession>
<dbReference type="Pfam" id="PF00583">
    <property type="entry name" value="Acetyltransf_1"/>
    <property type="match status" value="1"/>
</dbReference>
<dbReference type="SUPFAM" id="SSF55729">
    <property type="entry name" value="Acyl-CoA N-acyltransferases (Nat)"/>
    <property type="match status" value="1"/>
</dbReference>
<dbReference type="PROSITE" id="PS51186">
    <property type="entry name" value="GNAT"/>
    <property type="match status" value="1"/>
</dbReference>
<dbReference type="EMBL" id="CP053587">
    <property type="protein sequence ID" value="WNZ26965.1"/>
    <property type="molecule type" value="Genomic_DNA"/>
</dbReference>
<organism evidence="2">
    <name type="scientific">Leptolyngbya sp. NK1-12</name>
    <dbReference type="NCBI Taxonomy" id="2547451"/>
    <lineage>
        <taxon>Bacteria</taxon>
        <taxon>Bacillati</taxon>
        <taxon>Cyanobacteriota</taxon>
        <taxon>Cyanophyceae</taxon>
        <taxon>Leptolyngbyales</taxon>
        <taxon>Leptolyngbyaceae</taxon>
        <taxon>Leptolyngbya group</taxon>
        <taxon>Leptolyngbya</taxon>
    </lineage>
</organism>
<proteinExistence type="predicted"/>
<feature type="domain" description="N-acetyltransferase" evidence="1">
    <location>
        <begin position="6"/>
        <end position="167"/>
    </location>
</feature>
<dbReference type="NCBIfam" id="TIGR04045">
    <property type="entry name" value="MSMEG_0567_GNAT"/>
    <property type="match status" value="1"/>
</dbReference>
<evidence type="ECO:0000313" key="2">
    <source>
        <dbReference type="EMBL" id="WNZ26965.1"/>
    </source>
</evidence>
<dbReference type="Gene3D" id="3.40.630.30">
    <property type="match status" value="1"/>
</dbReference>
<dbReference type="InterPro" id="IPR024035">
    <property type="entry name" value="MSMEG_0567_GNAT"/>
</dbReference>
<dbReference type="AlphaFoldDB" id="A0AA96WKV6"/>
<protein>
    <submittedName>
        <fullName evidence="2">GNAT family N-acetyltransferase</fullName>
    </submittedName>
</protein>
<dbReference type="GO" id="GO:0016747">
    <property type="term" value="F:acyltransferase activity, transferring groups other than amino-acyl groups"/>
    <property type="evidence" value="ECO:0007669"/>
    <property type="project" value="InterPro"/>
</dbReference>
<name>A0AA96WKV6_9CYAN</name>